<keyword evidence="1" id="KW-1133">Transmembrane helix</keyword>
<keyword evidence="1" id="KW-0812">Transmembrane</keyword>
<organism evidence="2 3">
    <name type="scientific">Setaria italica</name>
    <name type="common">Foxtail millet</name>
    <name type="synonym">Panicum italicum</name>
    <dbReference type="NCBI Taxonomy" id="4555"/>
    <lineage>
        <taxon>Eukaryota</taxon>
        <taxon>Viridiplantae</taxon>
        <taxon>Streptophyta</taxon>
        <taxon>Embryophyta</taxon>
        <taxon>Tracheophyta</taxon>
        <taxon>Spermatophyta</taxon>
        <taxon>Magnoliopsida</taxon>
        <taxon>Liliopsida</taxon>
        <taxon>Poales</taxon>
        <taxon>Poaceae</taxon>
        <taxon>PACMAD clade</taxon>
        <taxon>Panicoideae</taxon>
        <taxon>Panicodae</taxon>
        <taxon>Paniceae</taxon>
        <taxon>Cenchrinae</taxon>
        <taxon>Setaria</taxon>
    </lineage>
</organism>
<sequence>MCINLFHTVFFLTVTSIWLLPCIVIVTFHSFLAFSLFHPCFLLCCCWQKQTE</sequence>
<keyword evidence="1" id="KW-0472">Membrane</keyword>
<feature type="transmembrane region" description="Helical" evidence="1">
    <location>
        <begin position="9"/>
        <end position="37"/>
    </location>
</feature>
<keyword evidence="3" id="KW-1185">Reference proteome</keyword>
<dbReference type="AlphaFoldDB" id="K3ZPR8"/>
<reference evidence="3" key="1">
    <citation type="journal article" date="2012" name="Nat. Biotechnol.">
        <title>Reference genome sequence of the model plant Setaria.</title>
        <authorList>
            <person name="Bennetzen J.L."/>
            <person name="Schmutz J."/>
            <person name="Wang H."/>
            <person name="Percifield R."/>
            <person name="Hawkins J."/>
            <person name="Pontaroli A.C."/>
            <person name="Estep M."/>
            <person name="Feng L."/>
            <person name="Vaughn J.N."/>
            <person name="Grimwood J."/>
            <person name="Jenkins J."/>
            <person name="Barry K."/>
            <person name="Lindquist E."/>
            <person name="Hellsten U."/>
            <person name="Deshpande S."/>
            <person name="Wang X."/>
            <person name="Wu X."/>
            <person name="Mitros T."/>
            <person name="Triplett J."/>
            <person name="Yang X."/>
            <person name="Ye C.Y."/>
            <person name="Mauro-Herrera M."/>
            <person name="Wang L."/>
            <person name="Li P."/>
            <person name="Sharma M."/>
            <person name="Sharma R."/>
            <person name="Ronald P.C."/>
            <person name="Panaud O."/>
            <person name="Kellogg E.A."/>
            <person name="Brutnell T.P."/>
            <person name="Doust A.N."/>
            <person name="Tuskan G.A."/>
            <person name="Rokhsar D."/>
            <person name="Devos K.M."/>
        </authorList>
    </citation>
    <scope>NUCLEOTIDE SEQUENCE [LARGE SCALE GENOMIC DNA]</scope>
    <source>
        <strain evidence="3">cv. Yugu1</strain>
    </source>
</reference>
<accession>K3ZPR8</accession>
<dbReference type="Gramene" id="KQK94548">
    <property type="protein sequence ID" value="KQK94548"/>
    <property type="gene ID" value="SETIT_028598mg"/>
</dbReference>
<dbReference type="InParanoid" id="K3ZPR8"/>
<protein>
    <submittedName>
        <fullName evidence="2">Uncharacterized protein</fullName>
    </submittedName>
</protein>
<reference evidence="2" key="2">
    <citation type="submission" date="2018-08" db="UniProtKB">
        <authorList>
            <consortium name="EnsemblPlants"/>
        </authorList>
    </citation>
    <scope>IDENTIFICATION</scope>
    <source>
        <strain evidence="2">Yugu1</strain>
    </source>
</reference>
<dbReference type="EnsemblPlants" id="KQK94548">
    <property type="protein sequence ID" value="KQK94548"/>
    <property type="gene ID" value="SETIT_028598mg"/>
</dbReference>
<dbReference type="EMBL" id="AGNK02004919">
    <property type="status" value="NOT_ANNOTATED_CDS"/>
    <property type="molecule type" value="Genomic_DNA"/>
</dbReference>
<dbReference type="Proteomes" id="UP000004995">
    <property type="component" value="Unassembled WGS sequence"/>
</dbReference>
<evidence type="ECO:0000256" key="1">
    <source>
        <dbReference type="SAM" id="Phobius"/>
    </source>
</evidence>
<proteinExistence type="predicted"/>
<evidence type="ECO:0000313" key="2">
    <source>
        <dbReference type="EnsemblPlants" id="KQK94548"/>
    </source>
</evidence>
<dbReference type="HOGENOM" id="CLU_3090912_0_0_1"/>
<evidence type="ECO:0000313" key="3">
    <source>
        <dbReference type="Proteomes" id="UP000004995"/>
    </source>
</evidence>
<name>K3ZPR8_SETIT</name>